<feature type="compositionally biased region" description="Polar residues" evidence="1">
    <location>
        <begin position="53"/>
        <end position="66"/>
    </location>
</feature>
<feature type="compositionally biased region" description="Basic residues" evidence="1">
    <location>
        <begin position="27"/>
        <end position="40"/>
    </location>
</feature>
<proteinExistence type="predicted"/>
<accession>A0A2R6Q7G2</accession>
<comment type="caution">
    <text evidence="2">The sequence shown here is derived from an EMBL/GenBank/DDBJ whole genome shotgun (WGS) entry which is preliminary data.</text>
</comment>
<dbReference type="EMBL" id="MLYV02000388">
    <property type="protein sequence ID" value="PSS03322.1"/>
    <property type="molecule type" value="Genomic_DNA"/>
</dbReference>
<evidence type="ECO:0000256" key="1">
    <source>
        <dbReference type="SAM" id="MobiDB-lite"/>
    </source>
</evidence>
<organism evidence="2 3">
    <name type="scientific">Hermanssonia centrifuga</name>
    <dbReference type="NCBI Taxonomy" id="98765"/>
    <lineage>
        <taxon>Eukaryota</taxon>
        <taxon>Fungi</taxon>
        <taxon>Dikarya</taxon>
        <taxon>Basidiomycota</taxon>
        <taxon>Agaricomycotina</taxon>
        <taxon>Agaricomycetes</taxon>
        <taxon>Polyporales</taxon>
        <taxon>Meruliaceae</taxon>
        <taxon>Hermanssonia</taxon>
    </lineage>
</organism>
<keyword evidence="3" id="KW-1185">Reference proteome</keyword>
<feature type="region of interest" description="Disordered" evidence="1">
    <location>
        <begin position="20"/>
        <end position="67"/>
    </location>
</feature>
<dbReference type="Proteomes" id="UP000186601">
    <property type="component" value="Unassembled WGS sequence"/>
</dbReference>
<reference evidence="2 3" key="1">
    <citation type="submission" date="2018-02" db="EMBL/GenBank/DDBJ databases">
        <title>Genome sequence of the basidiomycete white-rot fungus Phlebia centrifuga.</title>
        <authorList>
            <person name="Granchi Z."/>
            <person name="Peng M."/>
            <person name="de Vries R.P."/>
            <person name="Hilden K."/>
            <person name="Makela M.R."/>
            <person name="Grigoriev I."/>
            <person name="Riley R."/>
        </authorList>
    </citation>
    <scope>NUCLEOTIDE SEQUENCE [LARGE SCALE GENOMIC DNA]</scope>
    <source>
        <strain evidence="2 3">FBCC195</strain>
    </source>
</reference>
<sequence>MNSISRRIPQFIRQYRHVKEIDSPGGHHVRTGKYKGKRGYGSRPKTLSPPTVKLQSATPTAPSHLTVTRPGTYGALVTHASAEIKRINPVQSLVPSHLRALMPQPTALHGQESQIHVVYRCLPSGVR</sequence>
<name>A0A2R6Q7G2_9APHY</name>
<evidence type="ECO:0000313" key="2">
    <source>
        <dbReference type="EMBL" id="PSS03322.1"/>
    </source>
</evidence>
<dbReference type="AlphaFoldDB" id="A0A2R6Q7G2"/>
<evidence type="ECO:0000313" key="3">
    <source>
        <dbReference type="Proteomes" id="UP000186601"/>
    </source>
</evidence>
<gene>
    <name evidence="2" type="ORF">PHLCEN_2v3996</name>
</gene>
<protein>
    <submittedName>
        <fullName evidence="2">Uncharacterized protein</fullName>
    </submittedName>
</protein>